<sequence>MSGAFVAYNPKRPSTTTLETQRYMEGDIFLDTSIGSATVETNPKSVEFFYLPSGEILAKPTSSIAPPLQIEIPRSTYALHPSTHAASSASYSLQEQGLSPSSTEKGTTRRSKATPHQQRILELEALLQNEKKRSLDKMRLLLDEQDKSHDLQTRFAALQAKVTHLETAASHHAGHVQYMQTSLADANTRNTSLAADVTQKNARIESLTNELARVTDQLAALEAHQDVSTPPRVPTTISSTQTSRGSTPSKPPTPSSKMAATTLDQPVQTDSVVDPWAALVEAIQTWKDMADAVTHTSTSMSSPTSLESLLADFPTLARPTDVAAKSPPPVVAMLKRRLAFVEKEWRQTHAKYIELKELCARQCVREADLQNFNEHRLRGQCSLRLPSAASTSVLPVSAAPSPNHRTRPSPTSSSSRHPSHGHMQVVIKRGNSPVVDDSSSVSTTPPPPPTSSSSSSAAAAGRTKQGQPTNGASSSSARQTKKKLPTPKKMVVKRTSPSPTAATRPWV</sequence>
<feature type="compositionally biased region" description="Polar residues" evidence="1">
    <location>
        <begin position="235"/>
        <end position="245"/>
    </location>
</feature>
<dbReference type="Proteomes" id="UP000332933">
    <property type="component" value="Unassembled WGS sequence"/>
</dbReference>
<feature type="compositionally biased region" description="Low complexity" evidence="1">
    <location>
        <begin position="400"/>
        <end position="416"/>
    </location>
</feature>
<feature type="region of interest" description="Disordered" evidence="1">
    <location>
        <begin position="222"/>
        <end position="266"/>
    </location>
</feature>
<dbReference type="Gene3D" id="1.20.5.340">
    <property type="match status" value="1"/>
</dbReference>
<evidence type="ECO:0000313" key="3">
    <source>
        <dbReference type="EMBL" id="VFT81153.1"/>
    </source>
</evidence>
<dbReference type="OrthoDB" id="76606at2759"/>
<evidence type="ECO:0000256" key="1">
    <source>
        <dbReference type="SAM" id="MobiDB-lite"/>
    </source>
</evidence>
<feature type="compositionally biased region" description="Basic residues" evidence="1">
    <location>
        <begin position="479"/>
        <end position="492"/>
    </location>
</feature>
<gene>
    <name evidence="3" type="primary">Aste57867_4018</name>
    <name evidence="2" type="ORF">As57867_004007</name>
    <name evidence="3" type="ORF">ASTE57867_4018</name>
</gene>
<name>A0A485KBY2_9STRA</name>
<reference evidence="2" key="2">
    <citation type="submission" date="2019-06" db="EMBL/GenBank/DDBJ databases">
        <title>Genomics analysis of Aphanomyces spp. identifies a new class of oomycete effector associated with host adaptation.</title>
        <authorList>
            <person name="Gaulin E."/>
        </authorList>
    </citation>
    <scope>NUCLEOTIDE SEQUENCE</scope>
    <source>
        <strain evidence="2">CBS 578.67</strain>
    </source>
</reference>
<protein>
    <submittedName>
        <fullName evidence="3">Aste57867_4018 protein</fullName>
    </submittedName>
</protein>
<accession>A0A485KBY2</accession>
<feature type="compositionally biased region" description="Polar residues" evidence="1">
    <location>
        <begin position="88"/>
        <end position="105"/>
    </location>
</feature>
<reference evidence="3 4" key="1">
    <citation type="submission" date="2019-03" db="EMBL/GenBank/DDBJ databases">
        <authorList>
            <person name="Gaulin E."/>
            <person name="Dumas B."/>
        </authorList>
    </citation>
    <scope>NUCLEOTIDE SEQUENCE [LARGE SCALE GENOMIC DNA]</scope>
    <source>
        <strain evidence="3">CBS 568.67</strain>
    </source>
</reference>
<dbReference type="EMBL" id="VJMH01000857">
    <property type="protein sequence ID" value="KAF0714147.1"/>
    <property type="molecule type" value="Genomic_DNA"/>
</dbReference>
<proteinExistence type="predicted"/>
<dbReference type="AlphaFoldDB" id="A0A485KBY2"/>
<feature type="compositionally biased region" description="Polar residues" evidence="1">
    <location>
        <begin position="464"/>
        <end position="478"/>
    </location>
</feature>
<feature type="region of interest" description="Disordered" evidence="1">
    <location>
        <begin position="88"/>
        <end position="117"/>
    </location>
</feature>
<keyword evidence="4" id="KW-1185">Reference proteome</keyword>
<evidence type="ECO:0000313" key="4">
    <source>
        <dbReference type="Proteomes" id="UP000332933"/>
    </source>
</evidence>
<evidence type="ECO:0000313" key="2">
    <source>
        <dbReference type="EMBL" id="KAF0714147.1"/>
    </source>
</evidence>
<organism evidence="3 4">
    <name type="scientific">Aphanomyces stellatus</name>
    <dbReference type="NCBI Taxonomy" id="120398"/>
    <lineage>
        <taxon>Eukaryota</taxon>
        <taxon>Sar</taxon>
        <taxon>Stramenopiles</taxon>
        <taxon>Oomycota</taxon>
        <taxon>Saprolegniomycetes</taxon>
        <taxon>Saprolegniales</taxon>
        <taxon>Verrucalvaceae</taxon>
        <taxon>Aphanomyces</taxon>
    </lineage>
</organism>
<feature type="compositionally biased region" description="Low complexity" evidence="1">
    <location>
        <begin position="432"/>
        <end position="443"/>
    </location>
</feature>
<feature type="region of interest" description="Disordered" evidence="1">
    <location>
        <begin position="392"/>
        <end position="507"/>
    </location>
</feature>
<dbReference type="EMBL" id="CAADRA010000857">
    <property type="protein sequence ID" value="VFT81153.1"/>
    <property type="molecule type" value="Genomic_DNA"/>
</dbReference>